<evidence type="ECO:0000256" key="4">
    <source>
        <dbReference type="ARBA" id="ARBA00022692"/>
    </source>
</evidence>
<keyword evidence="11" id="KW-1185">Reference proteome</keyword>
<evidence type="ECO:0000256" key="5">
    <source>
        <dbReference type="ARBA" id="ARBA00022989"/>
    </source>
</evidence>
<dbReference type="EMBL" id="QKWP01001798">
    <property type="protein sequence ID" value="RIB06528.1"/>
    <property type="molecule type" value="Genomic_DNA"/>
</dbReference>
<comment type="function">
    <text evidence="1">Fluoride channel required for the rapid expulsion of cytoplasmic fluoride.</text>
</comment>
<evidence type="ECO:0000256" key="8">
    <source>
        <dbReference type="ARBA" id="ARBA00035585"/>
    </source>
</evidence>
<evidence type="ECO:0000256" key="6">
    <source>
        <dbReference type="ARBA" id="ARBA00023136"/>
    </source>
</evidence>
<gene>
    <name evidence="10" type="ORF">C2G38_1985567</name>
</gene>
<keyword evidence="6 9" id="KW-0472">Membrane</keyword>
<evidence type="ECO:0000256" key="9">
    <source>
        <dbReference type="SAM" id="Phobius"/>
    </source>
</evidence>
<dbReference type="GO" id="GO:1903425">
    <property type="term" value="F:fluoride transmembrane transporter activity"/>
    <property type="evidence" value="ECO:0007669"/>
    <property type="project" value="TreeGrafter"/>
</dbReference>
<feature type="transmembrane region" description="Helical" evidence="9">
    <location>
        <begin position="322"/>
        <end position="344"/>
    </location>
</feature>
<proteinExistence type="inferred from homology"/>
<name>A0A397UBQ1_9GLOM</name>
<comment type="subcellular location">
    <subcellularLocation>
        <location evidence="2">Cell membrane</location>
        <topology evidence="2">Multi-pass membrane protein</topology>
    </subcellularLocation>
</comment>
<comment type="caution">
    <text evidence="10">The sequence shown here is derived from an EMBL/GenBank/DDBJ whole genome shotgun (WGS) entry which is preliminary data.</text>
</comment>
<feature type="transmembrane region" description="Helical" evidence="9">
    <location>
        <begin position="140"/>
        <end position="163"/>
    </location>
</feature>
<protein>
    <submittedName>
        <fullName evidence="10">CrcB-like protein</fullName>
    </submittedName>
</protein>
<evidence type="ECO:0000256" key="1">
    <source>
        <dbReference type="ARBA" id="ARBA00002598"/>
    </source>
</evidence>
<dbReference type="PANTHER" id="PTHR28259">
    <property type="entry name" value="FLUORIDE EXPORT PROTEIN 1-RELATED"/>
    <property type="match status" value="1"/>
</dbReference>
<keyword evidence="4 9" id="KW-0812">Transmembrane</keyword>
<comment type="similarity">
    <text evidence="7">Belongs to the fluoride channel Fluc/FEX (TC 1.A.43) family.</text>
</comment>
<feature type="transmembrane region" description="Helical" evidence="9">
    <location>
        <begin position="228"/>
        <end position="245"/>
    </location>
</feature>
<evidence type="ECO:0000256" key="3">
    <source>
        <dbReference type="ARBA" id="ARBA00022475"/>
    </source>
</evidence>
<dbReference type="Proteomes" id="UP000266673">
    <property type="component" value="Unassembled WGS sequence"/>
</dbReference>
<feature type="transmembrane region" description="Helical" evidence="9">
    <location>
        <begin position="103"/>
        <end position="128"/>
    </location>
</feature>
<dbReference type="STRING" id="44941.A0A397UBQ1"/>
<dbReference type="OrthoDB" id="409792at2759"/>
<evidence type="ECO:0000256" key="2">
    <source>
        <dbReference type="ARBA" id="ARBA00004651"/>
    </source>
</evidence>
<comment type="catalytic activity">
    <reaction evidence="8">
        <text>fluoride(in) = fluoride(out)</text>
        <dbReference type="Rhea" id="RHEA:76159"/>
        <dbReference type="ChEBI" id="CHEBI:17051"/>
    </reaction>
    <physiologicalReaction direction="left-to-right" evidence="8">
        <dbReference type="Rhea" id="RHEA:76160"/>
    </physiologicalReaction>
</comment>
<organism evidence="10 11">
    <name type="scientific">Gigaspora rosea</name>
    <dbReference type="NCBI Taxonomy" id="44941"/>
    <lineage>
        <taxon>Eukaryota</taxon>
        <taxon>Fungi</taxon>
        <taxon>Fungi incertae sedis</taxon>
        <taxon>Mucoromycota</taxon>
        <taxon>Glomeromycotina</taxon>
        <taxon>Glomeromycetes</taxon>
        <taxon>Diversisporales</taxon>
        <taxon>Gigasporaceae</taxon>
        <taxon>Gigaspora</taxon>
    </lineage>
</organism>
<feature type="transmembrane region" description="Helical" evidence="9">
    <location>
        <begin position="199"/>
        <end position="221"/>
    </location>
</feature>
<evidence type="ECO:0000256" key="7">
    <source>
        <dbReference type="ARBA" id="ARBA00035120"/>
    </source>
</evidence>
<keyword evidence="5 9" id="KW-1133">Transmembrane helix</keyword>
<accession>A0A397UBQ1</accession>
<reference evidence="10 11" key="1">
    <citation type="submission" date="2018-06" db="EMBL/GenBank/DDBJ databases">
        <title>Comparative genomics reveals the genomic features of Rhizophagus irregularis, R. cerebriforme, R. diaphanum and Gigaspora rosea, and their symbiotic lifestyle signature.</title>
        <authorList>
            <person name="Morin E."/>
            <person name="San Clemente H."/>
            <person name="Chen E.C.H."/>
            <person name="De La Providencia I."/>
            <person name="Hainaut M."/>
            <person name="Kuo A."/>
            <person name="Kohler A."/>
            <person name="Murat C."/>
            <person name="Tang N."/>
            <person name="Roy S."/>
            <person name="Loubradou J."/>
            <person name="Henrissat B."/>
            <person name="Grigoriev I.V."/>
            <person name="Corradi N."/>
            <person name="Roux C."/>
            <person name="Martin F.M."/>
        </authorList>
    </citation>
    <scope>NUCLEOTIDE SEQUENCE [LARGE SCALE GENOMIC DNA]</scope>
    <source>
        <strain evidence="10 11">DAOM 194757</strain>
    </source>
</reference>
<sequence length="353" mass="38997">MEIIEDNSTVTTVQNSNTTDVNFHEEETANKHDQPIDLVERHAITIAILIPFSIIGVLIRLGLIQLHTYQGAPVFALIYPQFVGCTIFGFCLARKWFIMERYLSLYVGLQTGLCGSITTFSSWMLLTFQDFVNTPNYFRSGIYNFLAGLADIGITIGMSIVGLKFGEQLADVFMPNQITSNKTFHKITVKSSNMKGFTLLDWVCVASGCASLVLIITLATTTQVRQRILLATVFAPIGTLTRWQLSRFNSSMPSFPIGTFIANVCGSAILGVLFLLRNGIVYSGIKCETLIGLSDGFCGCLTTISTFTVKIIILPRRHAYKYALTSIVTGQVTMIFLVGIYSWINHGLITTCN</sequence>
<dbReference type="AlphaFoldDB" id="A0A397UBQ1"/>
<dbReference type="InterPro" id="IPR003691">
    <property type="entry name" value="FluC"/>
</dbReference>
<feature type="transmembrane region" description="Helical" evidence="9">
    <location>
        <begin position="75"/>
        <end position="97"/>
    </location>
</feature>
<dbReference type="PANTHER" id="PTHR28259:SF1">
    <property type="entry name" value="FLUORIDE EXPORT PROTEIN 1-RELATED"/>
    <property type="match status" value="1"/>
</dbReference>
<dbReference type="GO" id="GO:0005886">
    <property type="term" value="C:plasma membrane"/>
    <property type="evidence" value="ECO:0007669"/>
    <property type="project" value="UniProtKB-SubCell"/>
</dbReference>
<dbReference type="Pfam" id="PF02537">
    <property type="entry name" value="CRCB"/>
    <property type="match status" value="2"/>
</dbReference>
<feature type="transmembrane region" description="Helical" evidence="9">
    <location>
        <begin position="43"/>
        <end position="63"/>
    </location>
</feature>
<evidence type="ECO:0000313" key="10">
    <source>
        <dbReference type="EMBL" id="RIB06528.1"/>
    </source>
</evidence>
<evidence type="ECO:0000313" key="11">
    <source>
        <dbReference type="Proteomes" id="UP000266673"/>
    </source>
</evidence>
<keyword evidence="3" id="KW-1003">Cell membrane</keyword>
<feature type="transmembrane region" description="Helical" evidence="9">
    <location>
        <begin position="257"/>
        <end position="276"/>
    </location>
</feature>